<evidence type="ECO:0008006" key="4">
    <source>
        <dbReference type="Google" id="ProtNLM"/>
    </source>
</evidence>
<dbReference type="InterPro" id="IPR050238">
    <property type="entry name" value="DNA_Rep/Repair_Clamp_Loader"/>
</dbReference>
<accession>A0ABN9Y8S4</accession>
<gene>
    <name evidence="2" type="ORF">PCOR1329_LOCUS83566</name>
</gene>
<dbReference type="Gene3D" id="1.10.8.60">
    <property type="match status" value="1"/>
</dbReference>
<dbReference type="Gene3D" id="3.40.50.300">
    <property type="entry name" value="P-loop containing nucleotide triphosphate hydrolases"/>
    <property type="match status" value="1"/>
</dbReference>
<keyword evidence="1" id="KW-0235">DNA replication</keyword>
<dbReference type="CDD" id="cd00009">
    <property type="entry name" value="AAA"/>
    <property type="match status" value="1"/>
</dbReference>
<comment type="caution">
    <text evidence="2">The sequence shown here is derived from an EMBL/GenBank/DDBJ whole genome shotgun (WGS) entry which is preliminary data.</text>
</comment>
<evidence type="ECO:0000313" key="2">
    <source>
        <dbReference type="EMBL" id="CAK0909055.1"/>
    </source>
</evidence>
<dbReference type="PANTHER" id="PTHR11669:SF1">
    <property type="entry name" value="REPLICATION FACTOR C SUBUNIT 3"/>
    <property type="match status" value="1"/>
</dbReference>
<dbReference type="Pfam" id="PF21960">
    <property type="entry name" value="RCF1-5-like_lid"/>
    <property type="match status" value="1"/>
</dbReference>
<dbReference type="PANTHER" id="PTHR11669">
    <property type="entry name" value="REPLICATION FACTOR C / DNA POLYMERASE III GAMMA-TAU SUBUNIT"/>
    <property type="match status" value="1"/>
</dbReference>
<dbReference type="Pfam" id="PF13177">
    <property type="entry name" value="DNA_pol3_delta2"/>
    <property type="match status" value="1"/>
</dbReference>
<dbReference type="Pfam" id="PF22534">
    <property type="entry name" value="RFC_C"/>
    <property type="match status" value="1"/>
</dbReference>
<dbReference type="SUPFAM" id="SSF52540">
    <property type="entry name" value="P-loop containing nucleoside triphosphate hydrolases"/>
    <property type="match status" value="1"/>
</dbReference>
<dbReference type="EMBL" id="CAUYUJ010022121">
    <property type="protein sequence ID" value="CAK0909055.1"/>
    <property type="molecule type" value="Genomic_DNA"/>
</dbReference>
<evidence type="ECO:0000256" key="1">
    <source>
        <dbReference type="ARBA" id="ARBA00022705"/>
    </source>
</evidence>
<dbReference type="InterPro" id="IPR008921">
    <property type="entry name" value="DNA_pol3_clamp-load_cplx_C"/>
</dbReference>
<dbReference type="Gene3D" id="1.20.272.10">
    <property type="match status" value="1"/>
</dbReference>
<dbReference type="SUPFAM" id="SSF48019">
    <property type="entry name" value="post-AAA+ oligomerization domain-like"/>
    <property type="match status" value="1"/>
</dbReference>
<reference evidence="2" key="1">
    <citation type="submission" date="2023-10" db="EMBL/GenBank/DDBJ databases">
        <authorList>
            <person name="Chen Y."/>
            <person name="Shah S."/>
            <person name="Dougan E. K."/>
            <person name="Thang M."/>
            <person name="Chan C."/>
        </authorList>
    </citation>
    <scope>NUCLEOTIDE SEQUENCE [LARGE SCALE GENOMIC DNA]</scope>
</reference>
<dbReference type="InterPro" id="IPR027417">
    <property type="entry name" value="P-loop_NTPase"/>
</dbReference>
<proteinExistence type="predicted"/>
<name>A0ABN9Y8S4_9DINO</name>
<dbReference type="Proteomes" id="UP001189429">
    <property type="component" value="Unassembled WGS sequence"/>
</dbReference>
<sequence length="353" mass="39237">MSLLWVDKHRPKSLDEMDYHDDLTERLRRIAKSGEMPHLLIAGPRGAGKATRVQALLREIYGPGAEMRKVETRQVAPNPNTPSNTIDIQVVVSNHHLSVTPSDIGNKDRAVIMQLIKEVAQHPPIGGHTFKVVVIEDAGCLSIDAQAALRRTMEKFMKTCRIILTCDSVSKIIAPLRSRCLPIRVAAPSNEDVQRVLQKVAAKESVKLAPEFAHKIAEATSRDMLRALLMMESAQAQANSNSLGKEITCPREAWEQAIDKVAKKVLSDQSPKMAMEVRANVYELLAACLPPVFILKELCRKLVAEQHSESLKQSTLAAAAHFESTMNHGTKDIFHIEAFVLRFMADYKASVQR</sequence>
<organism evidence="2 3">
    <name type="scientific">Prorocentrum cordatum</name>
    <dbReference type="NCBI Taxonomy" id="2364126"/>
    <lineage>
        <taxon>Eukaryota</taxon>
        <taxon>Sar</taxon>
        <taxon>Alveolata</taxon>
        <taxon>Dinophyceae</taxon>
        <taxon>Prorocentrales</taxon>
        <taxon>Prorocentraceae</taxon>
        <taxon>Prorocentrum</taxon>
    </lineage>
</organism>
<evidence type="ECO:0000313" key="3">
    <source>
        <dbReference type="Proteomes" id="UP001189429"/>
    </source>
</evidence>
<protein>
    <recommendedName>
        <fullName evidence="4">Replication factor C subunit 3</fullName>
    </recommendedName>
</protein>
<keyword evidence="3" id="KW-1185">Reference proteome</keyword>